<dbReference type="EMBL" id="BARW01038191">
    <property type="protein sequence ID" value="GAJ21090.1"/>
    <property type="molecule type" value="Genomic_DNA"/>
</dbReference>
<gene>
    <name evidence="1" type="ORF">S12H4_58702</name>
</gene>
<organism evidence="1">
    <name type="scientific">marine sediment metagenome</name>
    <dbReference type="NCBI Taxonomy" id="412755"/>
    <lineage>
        <taxon>unclassified sequences</taxon>
        <taxon>metagenomes</taxon>
        <taxon>ecological metagenomes</taxon>
    </lineage>
</organism>
<reference evidence="1" key="1">
    <citation type="journal article" date="2014" name="Front. Microbiol.">
        <title>High frequency of phylogenetically diverse reductive dehalogenase-homologous genes in deep subseafloor sedimentary metagenomes.</title>
        <authorList>
            <person name="Kawai M."/>
            <person name="Futagami T."/>
            <person name="Toyoda A."/>
            <person name="Takaki Y."/>
            <person name="Nishi S."/>
            <person name="Hori S."/>
            <person name="Arai W."/>
            <person name="Tsubouchi T."/>
            <person name="Morono Y."/>
            <person name="Uchiyama I."/>
            <person name="Ito T."/>
            <person name="Fujiyama A."/>
            <person name="Inagaki F."/>
            <person name="Takami H."/>
        </authorList>
    </citation>
    <scope>NUCLEOTIDE SEQUENCE</scope>
    <source>
        <strain evidence="1">Expedition CK06-06</strain>
    </source>
</reference>
<proteinExistence type="predicted"/>
<protein>
    <recommendedName>
        <fullName evidence="2">General secretion pathway GspH domain-containing protein</fullName>
    </recommendedName>
</protein>
<dbReference type="AlphaFoldDB" id="X1W100"/>
<name>X1W100_9ZZZZ</name>
<sequence>MFALLAQMHLFGLLRKSTFRAQVQEFVSTMQMAASAAAQSDRRYEVIIDIPGQGYMLRQITTADLSQVLEEEVIVEDAFSANCRVAYVQFDDGEFTSEDRAKFRAGHSGWAYGGKIVLLDEKEQPYSIVVNRLNRMITLEQGDVELLQPKNKDDVPF</sequence>
<accession>X1W100</accession>
<comment type="caution">
    <text evidence="1">The sequence shown here is derived from an EMBL/GenBank/DDBJ whole genome shotgun (WGS) entry which is preliminary data.</text>
</comment>
<evidence type="ECO:0008006" key="2">
    <source>
        <dbReference type="Google" id="ProtNLM"/>
    </source>
</evidence>
<evidence type="ECO:0000313" key="1">
    <source>
        <dbReference type="EMBL" id="GAJ21090.1"/>
    </source>
</evidence>